<accession>A0A1H6BFC2</accession>
<dbReference type="AlphaFoldDB" id="A0A1H6BFC2"/>
<dbReference type="OrthoDB" id="1334511at2"/>
<dbReference type="EMBL" id="FNUZ01000007">
    <property type="protein sequence ID" value="SEG59362.1"/>
    <property type="molecule type" value="Genomic_DNA"/>
</dbReference>
<evidence type="ECO:0000313" key="1">
    <source>
        <dbReference type="EMBL" id="SEG59362.1"/>
    </source>
</evidence>
<evidence type="ECO:0000313" key="2">
    <source>
        <dbReference type="Proteomes" id="UP000236752"/>
    </source>
</evidence>
<name>A0A1H6BFC2_9RHOB</name>
<proteinExistence type="predicted"/>
<dbReference type="Proteomes" id="UP000236752">
    <property type="component" value="Unassembled WGS sequence"/>
</dbReference>
<reference evidence="1 2" key="1">
    <citation type="submission" date="2016-10" db="EMBL/GenBank/DDBJ databases">
        <authorList>
            <person name="de Groot N.N."/>
        </authorList>
    </citation>
    <scope>NUCLEOTIDE SEQUENCE [LARGE SCALE GENOMIC DNA]</scope>
    <source>
        <strain evidence="1 2">DSM 26915</strain>
    </source>
</reference>
<keyword evidence="2" id="KW-1185">Reference proteome</keyword>
<gene>
    <name evidence="1" type="ORF">SAMN04488045_3509</name>
</gene>
<organism evidence="1 2">
    <name type="scientific">Thalassococcus halodurans</name>
    <dbReference type="NCBI Taxonomy" id="373675"/>
    <lineage>
        <taxon>Bacteria</taxon>
        <taxon>Pseudomonadati</taxon>
        <taxon>Pseudomonadota</taxon>
        <taxon>Alphaproteobacteria</taxon>
        <taxon>Rhodobacterales</taxon>
        <taxon>Roseobacteraceae</taxon>
        <taxon>Thalassococcus</taxon>
    </lineage>
</organism>
<protein>
    <submittedName>
        <fullName evidence="1">Uncharacterized protein</fullName>
    </submittedName>
</protein>
<sequence length="208" mass="23197">MGGNELQKYLDANVDRTDPIYGPQCRCSVTLTDGLVLPCVILRQAAPTVDLALRRFDDEKHGKGVFGKSKKPYQQIVRHFVTSGSSIDDFYVKSVDPSPFALPSEVMSQIKGETMMGWTGWVFEMSDGSVFSYGSSFSFDFFELPDGYTFGDVAKVHNHSFVNTDGQVASIHEDPAGYLEKRGSDDLARTYQARPSFVCYVDSRTRLE</sequence>
<dbReference type="RefSeq" id="WP_160006942.1">
    <property type="nucleotide sequence ID" value="NZ_FNUZ01000007.1"/>
</dbReference>